<keyword evidence="3" id="KW-0472">Membrane</keyword>
<name>A0A0P1IFC8_9RHOB</name>
<dbReference type="GeneID" id="83882399"/>
<evidence type="ECO:0000256" key="3">
    <source>
        <dbReference type="SAM" id="Phobius"/>
    </source>
</evidence>
<keyword evidence="5" id="KW-1185">Reference proteome</keyword>
<sequence>MAKSDKTGKPEKADTDVENVEKIIDAKVVEDTPTDAEEPSTDEDGPDAQSADAPDVTEPDVTEEVTSDEDAVELTEPSDDSSSEPETEVEEQADTLSEEADLEVEESVAPEEELVETPSSEPEVAATPQPATVPQDVQKVGFFRVVLGGVVAAGLGFGLATYMTSQGMMPVGGSSAVMEELQSKIATQGALVSELKAEQAKIANIAAMADEKAAKGEMASAELAGMVQKLDEMALLIVQLEDRVVTAEKRPMTEGASAPAIDAYEREVAELRAMVSEQLAEAKSLKENSERSAQETLARAALARIISGLDSGSPYRAALTDLSSVSGVAVPSVLEATADTGVPTLLVLVEAYPDYAREALAEARSLESSEGGKSLTSFFKKQLGARSVTPKEGADPDAVLSRVEAAVREGRLSDALAELETLPDSSQALMAEWRQMAETRIAAQDAVESLSNSLTQN</sequence>
<dbReference type="RefSeq" id="WP_058312579.1">
    <property type="nucleotide sequence ID" value="NZ_CYTW01000004.1"/>
</dbReference>
<evidence type="ECO:0000256" key="1">
    <source>
        <dbReference type="SAM" id="Coils"/>
    </source>
</evidence>
<protein>
    <recommendedName>
        <fullName evidence="6">Mitochondrial inner membrane protein</fullName>
    </recommendedName>
</protein>
<evidence type="ECO:0000313" key="5">
    <source>
        <dbReference type="Proteomes" id="UP000051870"/>
    </source>
</evidence>
<evidence type="ECO:0000256" key="2">
    <source>
        <dbReference type="SAM" id="MobiDB-lite"/>
    </source>
</evidence>
<feature type="compositionally biased region" description="Acidic residues" evidence="2">
    <location>
        <begin position="32"/>
        <end position="46"/>
    </location>
</feature>
<accession>A0A0P1IFC8</accession>
<reference evidence="5" key="1">
    <citation type="submission" date="2015-09" db="EMBL/GenBank/DDBJ databases">
        <authorList>
            <person name="Rodrigo-Torres Lidia"/>
            <person name="Arahal R.David."/>
        </authorList>
    </citation>
    <scope>NUCLEOTIDE SEQUENCE [LARGE SCALE GENOMIC DNA]</scope>
    <source>
        <strain evidence="5">CECT 7735</strain>
    </source>
</reference>
<feature type="compositionally biased region" description="Acidic residues" evidence="2">
    <location>
        <begin position="55"/>
        <end position="115"/>
    </location>
</feature>
<dbReference type="AlphaFoldDB" id="A0A0P1IFC8"/>
<evidence type="ECO:0008006" key="6">
    <source>
        <dbReference type="Google" id="ProtNLM"/>
    </source>
</evidence>
<keyword evidence="3" id="KW-0812">Transmembrane</keyword>
<evidence type="ECO:0000313" key="4">
    <source>
        <dbReference type="EMBL" id="CUK09829.1"/>
    </source>
</evidence>
<dbReference type="Proteomes" id="UP000051870">
    <property type="component" value="Unassembled WGS sequence"/>
</dbReference>
<keyword evidence="1" id="KW-0175">Coiled coil</keyword>
<dbReference type="STRING" id="1715693.PH7735_03421"/>
<keyword evidence="3" id="KW-1133">Transmembrane helix</keyword>
<feature type="compositionally biased region" description="Basic and acidic residues" evidence="2">
    <location>
        <begin position="1"/>
        <end position="30"/>
    </location>
</feature>
<proteinExistence type="predicted"/>
<dbReference type="EMBL" id="CYTW01000004">
    <property type="protein sequence ID" value="CUK09829.1"/>
    <property type="molecule type" value="Genomic_DNA"/>
</dbReference>
<feature type="region of interest" description="Disordered" evidence="2">
    <location>
        <begin position="1"/>
        <end position="132"/>
    </location>
</feature>
<feature type="transmembrane region" description="Helical" evidence="3">
    <location>
        <begin position="142"/>
        <end position="163"/>
    </location>
</feature>
<feature type="coiled-coil region" evidence="1">
    <location>
        <begin position="230"/>
        <end position="299"/>
    </location>
</feature>
<organism evidence="4 5">
    <name type="scientific">Shimia thalassica</name>
    <dbReference type="NCBI Taxonomy" id="1715693"/>
    <lineage>
        <taxon>Bacteria</taxon>
        <taxon>Pseudomonadati</taxon>
        <taxon>Pseudomonadota</taxon>
        <taxon>Alphaproteobacteria</taxon>
        <taxon>Rhodobacterales</taxon>
        <taxon>Roseobacteraceae</taxon>
    </lineage>
</organism>
<gene>
    <name evidence="4" type="ORF">PH7735_03421</name>
</gene>